<dbReference type="Proteomes" id="UP000295636">
    <property type="component" value="Unassembled WGS sequence"/>
</dbReference>
<feature type="binding site" evidence="8">
    <location>
        <position position="32"/>
    </location>
    <ligand>
        <name>S-adenosyl-L-methionine</name>
        <dbReference type="ChEBI" id="CHEBI:59789"/>
    </ligand>
</feature>
<protein>
    <recommendedName>
        <fullName evidence="1">rRNA adenine N-6-methyltransferase</fullName>
    </recommendedName>
    <alternativeName>
        <fullName evidence="7">Erythromycin resistance protein</fullName>
    </alternativeName>
    <alternativeName>
        <fullName evidence="6">Macrolide-lincosamide-streptogramin B resistance protein</fullName>
    </alternativeName>
</protein>
<dbReference type="InterPro" id="IPR020598">
    <property type="entry name" value="rRNA_Ade_methylase_Trfase_N"/>
</dbReference>
<dbReference type="PANTHER" id="PTHR11727">
    <property type="entry name" value="DIMETHYLADENOSINE TRANSFERASE"/>
    <property type="match status" value="1"/>
</dbReference>
<evidence type="ECO:0000313" key="12">
    <source>
        <dbReference type="Proteomes" id="UP000295636"/>
    </source>
</evidence>
<feature type="binding site" evidence="8">
    <location>
        <position position="121"/>
    </location>
    <ligand>
        <name>S-adenosyl-L-methionine</name>
        <dbReference type="ChEBI" id="CHEBI:59789"/>
    </ligand>
</feature>
<dbReference type="Gene3D" id="3.40.50.150">
    <property type="entry name" value="Vaccinia Virus protein VP39"/>
    <property type="match status" value="1"/>
</dbReference>
<dbReference type="EMBL" id="SMRT01000040">
    <property type="protein sequence ID" value="TDF88871.1"/>
    <property type="molecule type" value="Genomic_DNA"/>
</dbReference>
<dbReference type="SMART" id="SM00650">
    <property type="entry name" value="rADc"/>
    <property type="match status" value="1"/>
</dbReference>
<feature type="compositionally biased region" description="Polar residues" evidence="9">
    <location>
        <begin position="11"/>
        <end position="30"/>
    </location>
</feature>
<keyword evidence="12" id="KW-1185">Reference proteome</keyword>
<evidence type="ECO:0000256" key="3">
    <source>
        <dbReference type="ARBA" id="ARBA00022679"/>
    </source>
</evidence>
<dbReference type="NCBIfam" id="NF000499">
    <property type="entry name" value="Erm23S_rRNA_broad"/>
    <property type="match status" value="1"/>
</dbReference>
<evidence type="ECO:0000256" key="8">
    <source>
        <dbReference type="PROSITE-ProRule" id="PRU01026"/>
    </source>
</evidence>
<dbReference type="GO" id="GO:0000179">
    <property type="term" value="F:rRNA (adenine-N6,N6-)-dimethyltransferase activity"/>
    <property type="evidence" value="ECO:0007669"/>
    <property type="project" value="UniProtKB-UniRule"/>
</dbReference>
<dbReference type="InterPro" id="IPR029063">
    <property type="entry name" value="SAM-dependent_MTases_sf"/>
</dbReference>
<evidence type="ECO:0000256" key="4">
    <source>
        <dbReference type="ARBA" id="ARBA00022691"/>
    </source>
</evidence>
<evidence type="ECO:0000256" key="7">
    <source>
        <dbReference type="ARBA" id="ARBA00030809"/>
    </source>
</evidence>
<evidence type="ECO:0000313" key="11">
    <source>
        <dbReference type="EMBL" id="TDF88871.1"/>
    </source>
</evidence>
<dbReference type="InterPro" id="IPR023165">
    <property type="entry name" value="rRNA_Ade_diMease-like_C"/>
</dbReference>
<comment type="caution">
    <text evidence="11">The sequence shown here is derived from an EMBL/GenBank/DDBJ whole genome shotgun (WGS) entry which is preliminary data.</text>
</comment>
<sequence>MRKKNKKPVVTGNNSRTNPNKSEGSPNFSGQHFLHNKRAVCDLIETAKITKKDVIIEIGAGLGAITLPLAEKARMVIAFENDAAYVQKLIGKVEGESNIKIVHGDFMRGYLPREPFCVVSNIPFSITTPILRKLLEDPSTPLQRAAIILEIGAAKRFTSSVMTNPQLLSWRMRYDMELVQTLPPSYFSPPPKVECCILSIWRKASPEVPCRYGAFFTGLAEWGLRNPKLPFGEAFSTVFTPPQLKHLASRLGIDRDKPVSTLNEREWGVIFQTMLDHVPSYRWPKTSHNQKRKRD</sequence>
<dbReference type="Gene3D" id="1.10.8.100">
    <property type="entry name" value="Ribosomal RNA adenine dimethylase-like, domain 2"/>
    <property type="match status" value="1"/>
</dbReference>
<dbReference type="Pfam" id="PF00398">
    <property type="entry name" value="RrnaAD"/>
    <property type="match status" value="1"/>
</dbReference>
<keyword evidence="3 8" id="KW-0808">Transferase</keyword>
<proteinExistence type="inferred from homology"/>
<feature type="binding site" evidence="8">
    <location>
        <position position="80"/>
    </location>
    <ligand>
        <name>S-adenosyl-L-methionine</name>
        <dbReference type="ChEBI" id="CHEBI:59789"/>
    </ligand>
</feature>
<evidence type="ECO:0000256" key="1">
    <source>
        <dbReference type="ARBA" id="ARBA00016505"/>
    </source>
</evidence>
<keyword evidence="5 8" id="KW-0694">RNA-binding</keyword>
<keyword evidence="4 8" id="KW-0949">S-adenosyl-L-methionine</keyword>
<dbReference type="OrthoDB" id="9786598at2"/>
<feature type="domain" description="Ribosomal RNA adenine methylase transferase N-terminal" evidence="10">
    <location>
        <begin position="39"/>
        <end position="204"/>
    </location>
</feature>
<dbReference type="InterPro" id="IPR001737">
    <property type="entry name" value="KsgA/Erm"/>
</dbReference>
<accession>A0A4R5K6I8</accession>
<dbReference type="InterPro" id="IPR020596">
    <property type="entry name" value="rRNA_Ade_Mease_Trfase_CS"/>
</dbReference>
<evidence type="ECO:0000256" key="6">
    <source>
        <dbReference type="ARBA" id="ARBA00029941"/>
    </source>
</evidence>
<dbReference type="AlphaFoldDB" id="A0A4R5K6I8"/>
<reference evidence="11 12" key="1">
    <citation type="submission" date="2019-03" db="EMBL/GenBank/DDBJ databases">
        <title>This is whole genome sequence of Paenibacillus sp MS74 strain.</title>
        <authorList>
            <person name="Trinh H.N."/>
        </authorList>
    </citation>
    <scope>NUCLEOTIDE SEQUENCE [LARGE SCALE GENOMIC DNA]</scope>
    <source>
        <strain evidence="11 12">MS74</strain>
    </source>
</reference>
<dbReference type="PROSITE" id="PS01131">
    <property type="entry name" value="RRNA_A_DIMETH"/>
    <property type="match status" value="1"/>
</dbReference>
<dbReference type="GO" id="GO:0003723">
    <property type="term" value="F:RNA binding"/>
    <property type="evidence" value="ECO:0007669"/>
    <property type="project" value="UniProtKB-UniRule"/>
</dbReference>
<feature type="binding site" evidence="8">
    <location>
        <position position="105"/>
    </location>
    <ligand>
        <name>S-adenosyl-L-methionine</name>
        <dbReference type="ChEBI" id="CHEBI:59789"/>
    </ligand>
</feature>
<gene>
    <name evidence="11" type="primary">erm</name>
    <name evidence="11" type="ORF">E1757_35175</name>
</gene>
<feature type="region of interest" description="Disordered" evidence="9">
    <location>
        <begin position="1"/>
        <end position="31"/>
    </location>
</feature>
<comment type="similarity">
    <text evidence="8">Belongs to the class I-like SAM-binding methyltransferase superfamily. rRNA adenine N(6)-methyltransferase family.</text>
</comment>
<feature type="binding site" evidence="8">
    <location>
        <position position="59"/>
    </location>
    <ligand>
        <name>S-adenosyl-L-methionine</name>
        <dbReference type="ChEBI" id="CHEBI:59789"/>
    </ligand>
</feature>
<feature type="binding site" evidence="8">
    <location>
        <position position="34"/>
    </location>
    <ligand>
        <name>S-adenosyl-L-methionine</name>
        <dbReference type="ChEBI" id="CHEBI:59789"/>
    </ligand>
</feature>
<dbReference type="SUPFAM" id="SSF53335">
    <property type="entry name" value="S-adenosyl-L-methionine-dependent methyltransferases"/>
    <property type="match status" value="1"/>
</dbReference>
<name>A0A4R5K6I8_9BACL</name>
<evidence type="ECO:0000256" key="5">
    <source>
        <dbReference type="ARBA" id="ARBA00022884"/>
    </source>
</evidence>
<dbReference type="PANTHER" id="PTHR11727:SF7">
    <property type="entry name" value="DIMETHYLADENOSINE TRANSFERASE-RELATED"/>
    <property type="match status" value="1"/>
</dbReference>
<organism evidence="11 12">
    <name type="scientific">Paenibacillus piri</name>
    <dbReference type="NCBI Taxonomy" id="2547395"/>
    <lineage>
        <taxon>Bacteria</taxon>
        <taxon>Bacillati</taxon>
        <taxon>Bacillota</taxon>
        <taxon>Bacilli</taxon>
        <taxon>Bacillales</taxon>
        <taxon>Paenibacillaceae</taxon>
        <taxon>Paenibacillus</taxon>
    </lineage>
</organism>
<keyword evidence="2 8" id="KW-0489">Methyltransferase</keyword>
<evidence type="ECO:0000256" key="9">
    <source>
        <dbReference type="SAM" id="MobiDB-lite"/>
    </source>
</evidence>
<dbReference type="CDD" id="cd02440">
    <property type="entry name" value="AdoMet_MTases"/>
    <property type="match status" value="1"/>
</dbReference>
<evidence type="ECO:0000259" key="10">
    <source>
        <dbReference type="SMART" id="SM00650"/>
    </source>
</evidence>
<evidence type="ECO:0000256" key="2">
    <source>
        <dbReference type="ARBA" id="ARBA00022603"/>
    </source>
</evidence>
<dbReference type="PROSITE" id="PS51689">
    <property type="entry name" value="SAM_RNA_A_N6_MT"/>
    <property type="match status" value="1"/>
</dbReference>